<name>A0A2A5KN40_9HYPH</name>
<protein>
    <recommendedName>
        <fullName evidence="4">Caspase family protein</fullName>
    </recommendedName>
</protein>
<feature type="signal peptide" evidence="1">
    <location>
        <begin position="1"/>
        <end position="19"/>
    </location>
</feature>
<keyword evidence="3" id="KW-1185">Reference proteome</keyword>
<proteinExistence type="predicted"/>
<dbReference type="Proteomes" id="UP000218807">
    <property type="component" value="Unassembled WGS sequence"/>
</dbReference>
<keyword evidence="1" id="KW-0732">Signal</keyword>
<evidence type="ECO:0008006" key="4">
    <source>
        <dbReference type="Google" id="ProtNLM"/>
    </source>
</evidence>
<gene>
    <name evidence="2" type="ORF">CPT34_24635</name>
</gene>
<feature type="chain" id="PRO_5012336772" description="Caspase family protein" evidence="1">
    <location>
        <begin position="20"/>
        <end position="1225"/>
    </location>
</feature>
<comment type="caution">
    <text evidence="2">The sequence shown here is derived from an EMBL/GenBank/DDBJ whole genome shotgun (WGS) entry which is preliminary data.</text>
</comment>
<evidence type="ECO:0000313" key="2">
    <source>
        <dbReference type="EMBL" id="PCK78464.1"/>
    </source>
</evidence>
<organism evidence="2 3">
    <name type="scientific">Rhizobium sophoriradicis</name>
    <dbReference type="NCBI Taxonomy" id="1535245"/>
    <lineage>
        <taxon>Bacteria</taxon>
        <taxon>Pseudomonadati</taxon>
        <taxon>Pseudomonadota</taxon>
        <taxon>Alphaproteobacteria</taxon>
        <taxon>Hyphomicrobiales</taxon>
        <taxon>Rhizobiaceae</taxon>
        <taxon>Rhizobium/Agrobacterium group</taxon>
        <taxon>Rhizobium</taxon>
    </lineage>
</organism>
<reference evidence="2 3" key="1">
    <citation type="submission" date="2017-09" db="EMBL/GenBank/DDBJ databases">
        <title>Comparative genomics of rhizobia isolated from Phaseolus vulgaris in China.</title>
        <authorList>
            <person name="Tong W."/>
        </authorList>
    </citation>
    <scope>NUCLEOTIDE SEQUENCE [LARGE SCALE GENOMIC DNA]</scope>
    <source>
        <strain evidence="2 3">L101</strain>
    </source>
</reference>
<evidence type="ECO:0000256" key="1">
    <source>
        <dbReference type="SAM" id="SignalP"/>
    </source>
</evidence>
<sequence length="1225" mass="132802">MIRTCVRLLVILWATQALGAEVKRPDVMSFIVGVENYDNAELNRLVYASDDAQKVHDQLAIVSNLDSNSRLFVADDTTGSKFTDDDLRRELILFSRQIKRDRNNLNIVIYLGGHGTLSPGKKLWYLPSNYDPVNQLHFVPFSEILEYFTDQVATTGVYGTKITFLVNICGAGNAESLANPALRSQNVDNELISVSQQIYRELEFGKLSLAIVPATPRDRNAFEDEALKSSRFAHYLLEGMKGRAAGADGVLTANSLFGYIEKGLKEELPKNTGFAGNVQLGVTRGLEGRASLELGTALFAAAENLGAMAAPLPPDVLDHVALMQDLASLQLAQVETRNTDLGPRAKLRKIKVDAIRRAVIDVGGSVTDGERQLLDATELKELGALSETAKTFSTLRQFRDSLKSNPGSKALLLVDDMSDSVEEVAVWKRILTNLVREFELLALDAAAPRDLAWVEVLQRFRKVDDLRRRSAGPSPLLVIYAGRSELRPLDASSISTCNRLEKSPECDVIPFGIRDLQVIQQVWGAPFTFFHDAPFGGHLLEDQPAQVSLLVAARELNGMTFGGPRGSSSLALATAFEEGAEDPATHPLVQKTRASFVDTLGSTGNDFVVGTPLWKPHGTLLWDIAANQFGAAPQLLFQAASGCLAKSDTDCGAAIKTLIGEQNPLDELQEASKHDLRSQSGEAANGYHKAKQVFTALPQLPDAYGTAAIGAEVSKLTGLIAKRLMGVQSKLGRHVTLVTLSIGDYRSPLIADLNNTADDIEAYREAFGKFFGGIESIEFEHIALPEDSSADAILQRLSTLRQVSKDRPADLIVFVYSGRGAEIGGRRFLVTSQAQPGETADQIGGSLAGGLQQQNVVWEPTTLVDLADIAEAMRDVWFFGIYDAQFAAPIRDGAMDSLLQKHVDSVRLLTSPAPATITAQSNTFLFAPRGSIPARQVHLWLEGKLVQSSRAPNACLAQIGEPLKGPASPLASAIISSFETFKQGTYRDWVKNVAQGSCFRKSDAIDGVLTAQGDLDVPFLASGDGADLVSYFQDGSARRELNISAAAAVANDVLETFPTELNRLSVGALMIALMQLSKQRNDLSGQTAMSADWSATAEKVLERDMDPLVPVSPEADAENAELEAMRVELISRFDMLNGEPDRARDTLLSASPDVLSRRKLPQRLAQIAGEALRRQPTEILGQANAKIAKLLGSPSRQAALTSLAAQIDAERRLRGEPYRIGVPTR</sequence>
<evidence type="ECO:0000313" key="3">
    <source>
        <dbReference type="Proteomes" id="UP000218807"/>
    </source>
</evidence>
<accession>A0A2A5KN40</accession>
<dbReference type="AlphaFoldDB" id="A0A2A5KN40"/>
<dbReference type="EMBL" id="NXDM01000027">
    <property type="protein sequence ID" value="PCK78464.1"/>
    <property type="molecule type" value="Genomic_DNA"/>
</dbReference>